<evidence type="ECO:0000313" key="1">
    <source>
        <dbReference type="EMBL" id="CDW47277.1"/>
    </source>
</evidence>
<accession>A0A0K2VAS2</accession>
<protein>
    <submittedName>
        <fullName evidence="1">Uncharacterized protein</fullName>
    </submittedName>
</protein>
<reference evidence="1" key="1">
    <citation type="submission" date="2014-05" db="EMBL/GenBank/DDBJ databases">
        <authorList>
            <person name="Chronopoulou M."/>
        </authorList>
    </citation>
    <scope>NUCLEOTIDE SEQUENCE</scope>
    <source>
        <tissue evidence="1">Whole organism</tissue>
    </source>
</reference>
<name>A0A0K2VAS2_LEPSM</name>
<organism evidence="1">
    <name type="scientific">Lepeophtheirus salmonis</name>
    <name type="common">Salmon louse</name>
    <name type="synonym">Caligus salmonis</name>
    <dbReference type="NCBI Taxonomy" id="72036"/>
    <lineage>
        <taxon>Eukaryota</taxon>
        <taxon>Metazoa</taxon>
        <taxon>Ecdysozoa</taxon>
        <taxon>Arthropoda</taxon>
        <taxon>Crustacea</taxon>
        <taxon>Multicrustacea</taxon>
        <taxon>Hexanauplia</taxon>
        <taxon>Copepoda</taxon>
        <taxon>Siphonostomatoida</taxon>
        <taxon>Caligidae</taxon>
        <taxon>Lepeophtheirus</taxon>
    </lineage>
</organism>
<dbReference type="EMBL" id="HACA01029916">
    <property type="protein sequence ID" value="CDW47277.1"/>
    <property type="molecule type" value="Transcribed_RNA"/>
</dbReference>
<sequence length="125" mass="14153">MDVSTVSAPSKFEELSLMLKLKQYIYLKNRAIKRLQQEKKAKLTPLTNVKHIISSIQPYLSKLQHSITSIQLLGSIGKTECSLQINSRLLLSVPTTKVRRATDLSCHSSNYLLFHKYRTGCQSSS</sequence>
<dbReference type="AlphaFoldDB" id="A0A0K2VAS2"/>
<proteinExistence type="predicted"/>